<keyword evidence="1" id="KW-0732">Signal</keyword>
<reference evidence="3" key="1">
    <citation type="submission" date="2018-08" db="EMBL/GenBank/DDBJ databases">
        <authorList>
            <person name="Chevrot R."/>
        </authorList>
    </citation>
    <scope>NUCLEOTIDE SEQUENCE [LARGE SCALE GENOMIC DNA]</scope>
</reference>
<name>A0A383RGR3_PAEAL</name>
<feature type="chain" id="PRO_5016599564" evidence="1">
    <location>
        <begin position="25"/>
        <end position="276"/>
    </location>
</feature>
<protein>
    <submittedName>
        <fullName evidence="2">Uncharacterized protein</fullName>
    </submittedName>
</protein>
<dbReference type="Proteomes" id="UP000304148">
    <property type="component" value="Chromosome"/>
</dbReference>
<sequence length="276" mass="30693">MKKMISLLTVLALTFTISMGTTFAEKTTYTETELDTILTKAEVPQTILEGMDYDLKNFIVTNSGEDLKFADSTTQEYFRDQKTNSLVSSDQMKTLDNIPTSDLSLTLLHFVINYNGTNMDDVYNSFEWKKNPSISPDGIYKDNIAIAVPDGWEVQSGKYACATQTYDYTIANGWQWTSPDSSTCNNGQPVQYHMYGAAWEFNSTKVAVPGFKFKGTSKLTMKKKNSTAINRVVGAYNEAKSNIFGSYSVTIAFGPASVSFSPNSGSNSYQQIDLTW</sequence>
<dbReference type="EMBL" id="LS992241">
    <property type="protein sequence ID" value="SYX85466.1"/>
    <property type="molecule type" value="Genomic_DNA"/>
</dbReference>
<evidence type="ECO:0000313" key="3">
    <source>
        <dbReference type="Proteomes" id="UP000304148"/>
    </source>
</evidence>
<evidence type="ECO:0000256" key="1">
    <source>
        <dbReference type="SAM" id="SignalP"/>
    </source>
</evidence>
<dbReference type="RefSeq" id="WP_138187219.1">
    <property type="nucleotide sequence ID" value="NZ_LS992241.1"/>
</dbReference>
<feature type="signal peptide" evidence="1">
    <location>
        <begin position="1"/>
        <end position="24"/>
    </location>
</feature>
<evidence type="ECO:0000313" key="2">
    <source>
        <dbReference type="EMBL" id="SYX85466.1"/>
    </source>
</evidence>
<accession>A0A383RGR3</accession>
<dbReference type="AlphaFoldDB" id="A0A383RGR3"/>
<gene>
    <name evidence="2" type="ORF">PBLR_13888</name>
</gene>
<organism evidence="2 3">
    <name type="scientific">Paenibacillus alvei</name>
    <name type="common">Bacillus alvei</name>
    <dbReference type="NCBI Taxonomy" id="44250"/>
    <lineage>
        <taxon>Bacteria</taxon>
        <taxon>Bacillati</taxon>
        <taxon>Bacillota</taxon>
        <taxon>Bacilli</taxon>
        <taxon>Bacillales</taxon>
        <taxon>Paenibacillaceae</taxon>
        <taxon>Paenibacillus</taxon>
    </lineage>
</organism>
<proteinExistence type="predicted"/>